<organism evidence="13 14">
    <name type="scientific">Mastacembelus armatus</name>
    <name type="common">zig-zag eel</name>
    <dbReference type="NCBI Taxonomy" id="205130"/>
    <lineage>
        <taxon>Eukaryota</taxon>
        <taxon>Metazoa</taxon>
        <taxon>Chordata</taxon>
        <taxon>Craniata</taxon>
        <taxon>Vertebrata</taxon>
        <taxon>Euteleostomi</taxon>
        <taxon>Actinopterygii</taxon>
        <taxon>Neopterygii</taxon>
        <taxon>Teleostei</taxon>
        <taxon>Neoteleostei</taxon>
        <taxon>Acanthomorphata</taxon>
        <taxon>Anabantaria</taxon>
        <taxon>Synbranchiformes</taxon>
        <taxon>Mastacembelidae</taxon>
        <taxon>Mastacembelus</taxon>
    </lineage>
</organism>
<dbReference type="GO" id="GO:0005874">
    <property type="term" value="C:microtubule"/>
    <property type="evidence" value="ECO:0007669"/>
    <property type="project" value="UniProtKB-KW"/>
</dbReference>
<dbReference type="GO" id="GO:0005819">
    <property type="term" value="C:spindle"/>
    <property type="evidence" value="ECO:0007669"/>
    <property type="project" value="UniProtKB-SubCell"/>
</dbReference>
<dbReference type="GeneTree" id="ENSGT00940000156463"/>
<dbReference type="GO" id="GO:0008017">
    <property type="term" value="F:microtubule binding"/>
    <property type="evidence" value="ECO:0007669"/>
    <property type="project" value="InterPro"/>
</dbReference>
<evidence type="ECO:0000256" key="11">
    <source>
        <dbReference type="SAM" id="Coils"/>
    </source>
</evidence>
<dbReference type="InterPro" id="IPR036961">
    <property type="entry name" value="Kinesin_motor_dom_sf"/>
</dbReference>
<feature type="coiled-coil region" evidence="11">
    <location>
        <begin position="851"/>
        <end position="944"/>
    </location>
</feature>
<dbReference type="InterPro" id="IPR019821">
    <property type="entry name" value="Kinesin_motor_CS"/>
</dbReference>
<dbReference type="InterPro" id="IPR044986">
    <property type="entry name" value="KIF15/KIN-12"/>
</dbReference>
<dbReference type="InterPro" id="IPR001752">
    <property type="entry name" value="Kinesin_motor_dom"/>
</dbReference>
<evidence type="ECO:0000256" key="9">
    <source>
        <dbReference type="ARBA" id="ARBA00034488"/>
    </source>
</evidence>
<evidence type="ECO:0000256" key="5">
    <source>
        <dbReference type="ARBA" id="ARBA00022840"/>
    </source>
</evidence>
<evidence type="ECO:0000256" key="1">
    <source>
        <dbReference type="ARBA" id="ARBA00004186"/>
    </source>
</evidence>
<feature type="coiled-coil region" evidence="11">
    <location>
        <begin position="572"/>
        <end position="610"/>
    </location>
</feature>
<feature type="binding site" evidence="10">
    <location>
        <begin position="106"/>
        <end position="113"/>
    </location>
    <ligand>
        <name>ATP</name>
        <dbReference type="ChEBI" id="CHEBI:30616"/>
    </ligand>
</feature>
<dbReference type="PROSITE" id="PS00411">
    <property type="entry name" value="KINESIN_MOTOR_1"/>
    <property type="match status" value="1"/>
</dbReference>
<evidence type="ECO:0000256" key="6">
    <source>
        <dbReference type="ARBA" id="ARBA00023054"/>
    </source>
</evidence>
<name>A0A3Q3RK59_9TELE</name>
<keyword evidence="14" id="KW-1185">Reference proteome</keyword>
<evidence type="ECO:0000313" key="14">
    <source>
        <dbReference type="Proteomes" id="UP000261640"/>
    </source>
</evidence>
<dbReference type="PANTHER" id="PTHR37739:SF8">
    <property type="entry name" value="KINESIN-LIKE PROTEIN KIN-12D"/>
    <property type="match status" value="1"/>
</dbReference>
<feature type="coiled-coil region" evidence="11">
    <location>
        <begin position="691"/>
        <end position="825"/>
    </location>
</feature>
<dbReference type="PRINTS" id="PR00380">
    <property type="entry name" value="KINESINHEAVY"/>
</dbReference>
<keyword evidence="2" id="KW-0963">Cytoplasm</keyword>
<keyword evidence="6 11" id="KW-0175">Coiled coil</keyword>
<reference evidence="13" key="2">
    <citation type="submission" date="2025-09" db="UniProtKB">
        <authorList>
            <consortium name="Ensembl"/>
        </authorList>
    </citation>
    <scope>IDENTIFICATION</scope>
</reference>
<comment type="subcellular location">
    <subcellularLocation>
        <location evidence="1">Cytoplasm</location>
        <location evidence="1">Cytoskeleton</location>
        <location evidence="1">Spindle</location>
    </subcellularLocation>
</comment>
<dbReference type="Pfam" id="PF15908">
    <property type="entry name" value="HMMR_C"/>
    <property type="match status" value="1"/>
</dbReference>
<evidence type="ECO:0000256" key="8">
    <source>
        <dbReference type="ARBA" id="ARBA00023212"/>
    </source>
</evidence>
<evidence type="ECO:0000256" key="7">
    <source>
        <dbReference type="ARBA" id="ARBA00023175"/>
    </source>
</evidence>
<evidence type="ECO:0000259" key="12">
    <source>
        <dbReference type="PROSITE" id="PS50067"/>
    </source>
</evidence>
<dbReference type="GO" id="GO:0005829">
    <property type="term" value="C:cytosol"/>
    <property type="evidence" value="ECO:0007669"/>
    <property type="project" value="UniProtKB-ARBA"/>
</dbReference>
<accession>A0A3Q3RK59</accession>
<dbReference type="FunFam" id="3.40.850.10:FF:000034">
    <property type="entry name" value="Kinesin family member 15"/>
    <property type="match status" value="1"/>
</dbReference>
<dbReference type="InterPro" id="IPR027417">
    <property type="entry name" value="P-loop_NTPase"/>
</dbReference>
<evidence type="ECO:0000256" key="10">
    <source>
        <dbReference type="PROSITE-ProRule" id="PRU00283"/>
    </source>
</evidence>
<reference evidence="13" key="1">
    <citation type="submission" date="2025-08" db="UniProtKB">
        <authorList>
            <consortium name="Ensembl"/>
        </authorList>
    </citation>
    <scope>IDENTIFICATION</scope>
</reference>
<dbReference type="Pfam" id="PF00225">
    <property type="entry name" value="Kinesin"/>
    <property type="match status" value="1"/>
</dbReference>
<sequence length="1308" mass="149586">MNSIGKGSGDSAHLAASGDSDSIRVFVRVRPLTQGTGLTTDGDQSLCLTVTSPNTVRLLSKPEPRTFTYDHVADMDTSQESVFNSVAKNIVESCMNGYNGTIFAYGQTGSGKTFTMLGPSELDNFTDDLRGVIPRSFEYLFFLINREIERSSQSKSFLCKCSFIEIYNEQIYDLLDTASASLFLRENIKKGVFVEGAVEKFVSSAAEAYQVLSMGWRNRRVASTSMNRESSRSHAVFTMTLESKESVNEVVNIRTSQLNLVDLAGSERQKDTHTEGSRLKEASSINRSLMCLGQVIMALVDVSNGKNRHICYRDSKLTFLLRDSLGGNAKTYTIANVHPGSKCFGETLSTLQFAQRAKLIKNKAIINEDTQGNVRQLQAEVKKLRDQLAQALVNYLFSPGPSTEIQHDVTYKTKFLAAVGLWKKREEEKRVLLEKVAQLEKAWTQKDKFIHSSRMIIRFREDHIARLEKKLKAGHGLLSDEESQALIDQLKEEIKILSDQVEHHPKMIRYAAENFSLREENRLLRSLGSVVKAEEAVAQLSAELEETFQGAMELETAPSTPVAADTVSASTVEKLKAQLLQKQSDLTAALQAFEEYKEVTKKQMSQLESDKRYLDKSNRHLEKILEATNAYKKHEVSELNRIHVETIKILSTPTKACNLRSRLVPFSSPDHLNGTESNDIWNEQPPLDMTIMALTEELRQVQEQASTVQTQLNEEELKNSKLLQEIAKLEEQITVLSQAKRSTDLLNLQETISELQQKLQFEQQDAEVLRTEIRDLRLVLQSSDKELAAVKNKLRDGQSEQQREMEQLSNSLISTQLQLDKVRLEWEQLLEQHRTLQDSFDQLHAEARFEADQAGQHLQDKQQEIDELKAQLTELNCSLLTEQEHTNTLISQLREKKESTSKELTETVEQNTELRKQISVLTIQNQQQQSLTSANETIKCLEQKTEQDKDVVLDLINQTRDLRNELSQKDQTISLLSGEIKDITAKYNVTCLEREDIREQKSKMQVEICDLKERLYKSVVEVLQEEVAYATEEIDRLTKVLDEQNSLLQASQEQAAQKDDEIQNLQQKVFFLSSHLCCFVLRSFGMDLTQVLESQERELENRRSSMMTMESLLAELNGERAAKNEEIQRLRMQLTEKEKIQVEIQTLLDTFYTKQSQLAQNGNNNGLSLFMWSLSHPLLKINSLYFFLLWIRLQAQESMLGQSQTCVQELTTELRNRCLELRDLSMRRQQDDEKLLQENEVLRKQNIKLSEENGKLVGHKNHKQRIEYLVKLKKDNTKLQELFSFPGLFDLFHMHIGAPTHMEIILML</sequence>
<feature type="coiled-coil region" evidence="11">
    <location>
        <begin position="367"/>
        <end position="394"/>
    </location>
</feature>
<dbReference type="Gene3D" id="3.40.850.10">
    <property type="entry name" value="Kinesin motor domain"/>
    <property type="match status" value="1"/>
</dbReference>
<dbReference type="SUPFAM" id="SSF52540">
    <property type="entry name" value="P-loop containing nucleoside triphosphate hydrolases"/>
    <property type="match status" value="1"/>
</dbReference>
<dbReference type="PROSITE" id="PS50067">
    <property type="entry name" value="KINESIN_MOTOR_2"/>
    <property type="match status" value="1"/>
</dbReference>
<evidence type="ECO:0000256" key="3">
    <source>
        <dbReference type="ARBA" id="ARBA00022701"/>
    </source>
</evidence>
<dbReference type="InterPro" id="IPR031794">
    <property type="entry name" value="HMMR_C"/>
</dbReference>
<keyword evidence="7 10" id="KW-0505">Motor protein</keyword>
<keyword evidence="4 10" id="KW-0547">Nucleotide-binding</keyword>
<dbReference type="GO" id="GO:0005813">
    <property type="term" value="C:centrosome"/>
    <property type="evidence" value="ECO:0007669"/>
    <property type="project" value="UniProtKB-ARBA"/>
</dbReference>
<evidence type="ECO:0000313" key="13">
    <source>
        <dbReference type="Ensembl" id="ENSMAMP00000003385.2"/>
    </source>
</evidence>
<dbReference type="Ensembl" id="ENSMAMT00000003466.2">
    <property type="protein sequence ID" value="ENSMAMP00000003385.2"/>
    <property type="gene ID" value="ENSMAMG00000002196.2"/>
</dbReference>
<feature type="coiled-coil region" evidence="11">
    <location>
        <begin position="1106"/>
        <end position="1140"/>
    </location>
</feature>
<keyword evidence="5 10" id="KW-0067">ATP-binding</keyword>
<feature type="coiled-coil region" evidence="11">
    <location>
        <begin position="1020"/>
        <end position="1068"/>
    </location>
</feature>
<proteinExistence type="inferred from homology"/>
<dbReference type="Proteomes" id="UP000261640">
    <property type="component" value="Unplaced"/>
</dbReference>
<dbReference type="STRING" id="205130.ENSMAMP00000003385"/>
<protein>
    <submittedName>
        <fullName evidence="13">Kinesin family member 15</fullName>
    </submittedName>
</protein>
<dbReference type="SMART" id="SM00129">
    <property type="entry name" value="KISc"/>
    <property type="match status" value="1"/>
</dbReference>
<evidence type="ECO:0000256" key="2">
    <source>
        <dbReference type="ARBA" id="ARBA00022490"/>
    </source>
</evidence>
<dbReference type="CDD" id="cd01373">
    <property type="entry name" value="KISc_KLP2_like"/>
    <property type="match status" value="1"/>
</dbReference>
<dbReference type="PANTHER" id="PTHR37739">
    <property type="entry name" value="KINESIN-LIKE PROTEIN KIN-12D"/>
    <property type="match status" value="1"/>
</dbReference>
<dbReference type="GO" id="GO:0005524">
    <property type="term" value="F:ATP binding"/>
    <property type="evidence" value="ECO:0007669"/>
    <property type="project" value="UniProtKB-UniRule"/>
</dbReference>
<comment type="similarity">
    <text evidence="9">Belongs to the TRAFAC class myosin-kinesin ATPase superfamily. Kinesin family. KIN-12 subfamily.</text>
</comment>
<dbReference type="GO" id="GO:0000278">
    <property type="term" value="P:mitotic cell cycle"/>
    <property type="evidence" value="ECO:0007669"/>
    <property type="project" value="UniProtKB-ARBA"/>
</dbReference>
<keyword evidence="8" id="KW-0206">Cytoskeleton</keyword>
<evidence type="ECO:0000256" key="4">
    <source>
        <dbReference type="ARBA" id="ARBA00022741"/>
    </source>
</evidence>
<feature type="domain" description="Kinesin motor" evidence="12">
    <location>
        <begin position="22"/>
        <end position="360"/>
    </location>
</feature>
<dbReference type="GO" id="GO:0003777">
    <property type="term" value="F:microtubule motor activity"/>
    <property type="evidence" value="ECO:0007669"/>
    <property type="project" value="InterPro"/>
</dbReference>
<keyword evidence="3" id="KW-0493">Microtubule</keyword>
<dbReference type="GO" id="GO:0007018">
    <property type="term" value="P:microtubule-based movement"/>
    <property type="evidence" value="ECO:0007669"/>
    <property type="project" value="InterPro"/>
</dbReference>